<dbReference type="STRING" id="573321.SAMN04488505_104100"/>
<dbReference type="RefSeq" id="WP_089914534.1">
    <property type="nucleotide sequence ID" value="NZ_FOBB01000004.1"/>
</dbReference>
<dbReference type="PANTHER" id="PTHR43781">
    <property type="entry name" value="SACCHAROPINE DEHYDROGENASE"/>
    <property type="match status" value="1"/>
</dbReference>
<protein>
    <submittedName>
        <fullName evidence="2">Uncharacterized conserved protein</fullName>
    </submittedName>
</protein>
<keyword evidence="3" id="KW-1185">Reference proteome</keyword>
<dbReference type="Proteomes" id="UP000198984">
    <property type="component" value="Unassembled WGS sequence"/>
</dbReference>
<dbReference type="AlphaFoldDB" id="A0A1H7XLR5"/>
<dbReference type="Gene3D" id="3.40.50.720">
    <property type="entry name" value="NAD(P)-binding Rossmann-like Domain"/>
    <property type="match status" value="1"/>
</dbReference>
<dbReference type="Pfam" id="PF03435">
    <property type="entry name" value="Sacchrp_dh_NADP"/>
    <property type="match status" value="1"/>
</dbReference>
<dbReference type="InterPro" id="IPR036291">
    <property type="entry name" value="NAD(P)-bd_dom_sf"/>
</dbReference>
<reference evidence="2 3" key="1">
    <citation type="submission" date="2016-10" db="EMBL/GenBank/DDBJ databases">
        <authorList>
            <person name="de Groot N.N."/>
        </authorList>
    </citation>
    <scope>NUCLEOTIDE SEQUENCE [LARGE SCALE GENOMIC DNA]</scope>
    <source>
        <strain evidence="2 3">DSM 21039</strain>
    </source>
</reference>
<dbReference type="PANTHER" id="PTHR43781:SF1">
    <property type="entry name" value="SACCHAROPINE DEHYDROGENASE"/>
    <property type="match status" value="1"/>
</dbReference>
<accession>A0A1H7XLR5</accession>
<name>A0A1H7XLR5_9BACT</name>
<evidence type="ECO:0000313" key="3">
    <source>
        <dbReference type="Proteomes" id="UP000198984"/>
    </source>
</evidence>
<evidence type="ECO:0000259" key="1">
    <source>
        <dbReference type="Pfam" id="PF03435"/>
    </source>
</evidence>
<organism evidence="2 3">
    <name type="scientific">Chitinophaga rupis</name>
    <dbReference type="NCBI Taxonomy" id="573321"/>
    <lineage>
        <taxon>Bacteria</taxon>
        <taxon>Pseudomonadati</taxon>
        <taxon>Bacteroidota</taxon>
        <taxon>Chitinophagia</taxon>
        <taxon>Chitinophagales</taxon>
        <taxon>Chitinophagaceae</taxon>
        <taxon>Chitinophaga</taxon>
    </lineage>
</organism>
<proteinExistence type="predicted"/>
<sequence>MESNTFLLYGAYGYTGELIARYATQYGLSPILAGRRAAALAPLAAQLGLPYVAIDLDDTPALLAALRQVKVVVNAAGPYNFTAKQMVEACLQTGTHYVDLNGDLDIFEMIRRYDATAKQAGIMLLPGAGFDVVPTDCLALFLKNRLPDAVDLKLAFTIRGSGLSHGTAVNTVQKLGEPGAARLNGHIVSEPVGKKAMWVSFGGKPIFVLSLPWGDVATAGYSTGIPNIRAYTNMPMIAYWLLKVQVLFNWLLRSPIVRSIIKRKIDRGPAGPGDVMRTQATSYMWGQATNANGQTVTARQRTPEAYDLTAYASLLITQKILQGNFTAGYQTPAMAYGENLVMELPRVQREVL</sequence>
<dbReference type="SUPFAM" id="SSF51735">
    <property type="entry name" value="NAD(P)-binding Rossmann-fold domains"/>
    <property type="match status" value="1"/>
</dbReference>
<evidence type="ECO:0000313" key="2">
    <source>
        <dbReference type="EMBL" id="SEM33939.1"/>
    </source>
</evidence>
<dbReference type="OrthoDB" id="623995at2"/>
<feature type="domain" description="Saccharopine dehydrogenase NADP binding" evidence="1">
    <location>
        <begin position="7"/>
        <end position="124"/>
    </location>
</feature>
<gene>
    <name evidence="2" type="ORF">SAMN04488505_104100</name>
</gene>
<dbReference type="InterPro" id="IPR005097">
    <property type="entry name" value="Sacchrp_dh_NADP-bd"/>
</dbReference>
<dbReference type="EMBL" id="FOBB01000004">
    <property type="protein sequence ID" value="SEM33939.1"/>
    <property type="molecule type" value="Genomic_DNA"/>
</dbReference>